<proteinExistence type="predicted"/>
<protein>
    <submittedName>
        <fullName evidence="1">Uncharacterized protein</fullName>
    </submittedName>
</protein>
<accession>A0A246F2M1</accession>
<geneLocation type="plasmid" evidence="1">
    <name>unnamed1</name>
</geneLocation>
<evidence type="ECO:0000313" key="3">
    <source>
        <dbReference type="Proteomes" id="UP000198145"/>
    </source>
</evidence>
<dbReference type="EMBL" id="NJBA01000189">
    <property type="protein sequence ID" value="OWP36631.1"/>
    <property type="molecule type" value="Genomic_DNA"/>
</dbReference>
<evidence type="ECO:0000313" key="2">
    <source>
        <dbReference type="EMBL" id="OWP47431.1"/>
    </source>
</evidence>
<reference evidence="1 3" key="1">
    <citation type="submission" date="2017-06" db="EMBL/GenBank/DDBJ databases">
        <title>Draft genome of Pseudomonas nitroreducens DF05.</title>
        <authorList>
            <person name="Iyer R."/>
        </authorList>
    </citation>
    <scope>NUCLEOTIDE SEQUENCE [LARGE SCALE GENOMIC DNA]</scope>
    <source>
        <strain evidence="1 3">DF05</strain>
        <plasmid evidence="1">unnamed1</plasmid>
    </source>
</reference>
<keyword evidence="1" id="KW-0614">Plasmid</keyword>
<name>A0A246F2M1_PSENT</name>
<comment type="caution">
    <text evidence="1">The sequence shown here is derived from an EMBL/GenBank/DDBJ whole genome shotgun (WGS) entry which is preliminary data.</text>
</comment>
<dbReference type="AlphaFoldDB" id="A0A246F2M1"/>
<gene>
    <name evidence="2" type="ORF">CEG18_28850</name>
    <name evidence="1" type="ORF">CEG18_29960</name>
</gene>
<organism evidence="1 3">
    <name type="scientific">Pseudomonas nitroreducens</name>
    <dbReference type="NCBI Taxonomy" id="46680"/>
    <lineage>
        <taxon>Bacteria</taxon>
        <taxon>Pseudomonadati</taxon>
        <taxon>Pseudomonadota</taxon>
        <taxon>Gammaproteobacteria</taxon>
        <taxon>Pseudomonadales</taxon>
        <taxon>Pseudomonadaceae</taxon>
        <taxon>Pseudomonas</taxon>
    </lineage>
</organism>
<dbReference type="EMBL" id="NJBA01000019">
    <property type="protein sequence ID" value="OWP47431.1"/>
    <property type="molecule type" value="Genomic_DNA"/>
</dbReference>
<dbReference type="Proteomes" id="UP000198145">
    <property type="component" value="Unassembled WGS sequence"/>
</dbReference>
<sequence>MRPHVFLDLTNHKRKPGCKNLAHQWRLFDIQSPAVTQMLEVWMIVIQNQGNIFAREWFVLWIAPAGSQFPQWPLCSQRLFEYREKRAVTVNDNFDCGRQSP</sequence>
<evidence type="ECO:0000313" key="1">
    <source>
        <dbReference type="EMBL" id="OWP36631.1"/>
    </source>
</evidence>